<feature type="domain" description="PUB" evidence="2">
    <location>
        <begin position="118"/>
        <end position="171"/>
    </location>
</feature>
<evidence type="ECO:0000259" key="2">
    <source>
        <dbReference type="Pfam" id="PF09409"/>
    </source>
</evidence>
<keyword evidence="4" id="KW-1185">Reference proteome</keyword>
<proteinExistence type="predicted"/>
<comment type="caution">
    <text evidence="3">The sequence shown here is derived from an EMBL/GenBank/DDBJ whole genome shotgun (WGS) entry which is preliminary data.</text>
</comment>
<organism evidence="3 4">
    <name type="scientific">Hibiscus syriacus</name>
    <name type="common">Rose of Sharon</name>
    <dbReference type="NCBI Taxonomy" id="106335"/>
    <lineage>
        <taxon>Eukaryota</taxon>
        <taxon>Viridiplantae</taxon>
        <taxon>Streptophyta</taxon>
        <taxon>Embryophyta</taxon>
        <taxon>Tracheophyta</taxon>
        <taxon>Spermatophyta</taxon>
        <taxon>Magnoliopsida</taxon>
        <taxon>eudicotyledons</taxon>
        <taxon>Gunneridae</taxon>
        <taxon>Pentapetalae</taxon>
        <taxon>rosids</taxon>
        <taxon>malvids</taxon>
        <taxon>Malvales</taxon>
        <taxon>Malvaceae</taxon>
        <taxon>Malvoideae</taxon>
        <taxon>Hibiscus</taxon>
    </lineage>
</organism>
<dbReference type="Gene3D" id="1.20.58.2190">
    <property type="match status" value="1"/>
</dbReference>
<evidence type="ECO:0000313" key="3">
    <source>
        <dbReference type="EMBL" id="KAE8654753.1"/>
    </source>
</evidence>
<dbReference type="Pfam" id="PF09409">
    <property type="entry name" value="PUB"/>
    <property type="match status" value="1"/>
</dbReference>
<accession>A0A6A2W9V0</accession>
<dbReference type="SUPFAM" id="SSF143503">
    <property type="entry name" value="PUG domain-like"/>
    <property type="match status" value="1"/>
</dbReference>
<feature type="compositionally biased region" description="Basic and acidic residues" evidence="1">
    <location>
        <begin position="94"/>
        <end position="113"/>
    </location>
</feature>
<protein>
    <recommendedName>
        <fullName evidence="2">PUB domain-containing protein</fullName>
    </recommendedName>
</protein>
<feature type="compositionally biased region" description="Low complexity" evidence="1">
    <location>
        <begin position="30"/>
        <end position="54"/>
    </location>
</feature>
<dbReference type="PANTHER" id="PTHR47694:SF1">
    <property type="entry name" value="PLANT UBX DOMAIN-CONTAINING PROTEIN 2"/>
    <property type="match status" value="1"/>
</dbReference>
<evidence type="ECO:0000313" key="4">
    <source>
        <dbReference type="Proteomes" id="UP000436088"/>
    </source>
</evidence>
<dbReference type="EMBL" id="VEPZ02001786">
    <property type="protein sequence ID" value="KAE8654753.1"/>
    <property type="molecule type" value="Genomic_DNA"/>
</dbReference>
<dbReference type="GO" id="GO:0050832">
    <property type="term" value="P:defense response to fungus"/>
    <property type="evidence" value="ECO:0007669"/>
    <property type="project" value="TreeGrafter"/>
</dbReference>
<feature type="region of interest" description="Disordered" evidence="1">
    <location>
        <begin position="15"/>
        <end position="113"/>
    </location>
</feature>
<dbReference type="CDD" id="cd09212">
    <property type="entry name" value="PUB"/>
    <property type="match status" value="1"/>
</dbReference>
<dbReference type="SMART" id="SM00580">
    <property type="entry name" value="PUG"/>
    <property type="match status" value="1"/>
</dbReference>
<dbReference type="AlphaFoldDB" id="A0A6A2W9V0"/>
<name>A0A6A2W9V0_HIBSY</name>
<feature type="compositionally biased region" description="Basic and acidic residues" evidence="1">
    <location>
        <begin position="68"/>
        <end position="86"/>
    </location>
</feature>
<dbReference type="InterPro" id="IPR036339">
    <property type="entry name" value="PUB-like_dom_sf"/>
</dbReference>
<reference evidence="3" key="1">
    <citation type="submission" date="2019-09" db="EMBL/GenBank/DDBJ databases">
        <title>Draft genome information of white flower Hibiscus syriacus.</title>
        <authorList>
            <person name="Kim Y.-M."/>
        </authorList>
    </citation>
    <scope>NUCLEOTIDE SEQUENCE [LARGE SCALE GENOMIC DNA]</scope>
    <source>
        <strain evidence="3">YM2019G1</strain>
    </source>
</reference>
<evidence type="ECO:0000256" key="1">
    <source>
        <dbReference type="SAM" id="MobiDB-lite"/>
    </source>
</evidence>
<dbReference type="InterPro" id="IPR018997">
    <property type="entry name" value="PUB_domain"/>
</dbReference>
<dbReference type="Proteomes" id="UP000436088">
    <property type="component" value="Unassembled WGS sequence"/>
</dbReference>
<dbReference type="PANTHER" id="PTHR47694">
    <property type="entry name" value="PLANT UBX DOMAIN-CONTAINING PROTEIN 2"/>
    <property type="match status" value="1"/>
</dbReference>
<gene>
    <name evidence="3" type="ORF">F3Y22_tig00117047pilonHSYRG00126</name>
</gene>
<sequence length="227" mass="24794">MEQAGLEGLPLLLSNLGFFSSGPVNPIRTSPKPVLPSSSSSSSSNSKPSLPSKLTNSDQNKPSTDDVGPTRKPETRTEGEVSEHVEICANTNPSDRKGGDTDTESNRNEFEDSLRIELEEPGNDKFRKVRMSNTKIREAIGDISGGVELLEHVGFVLKEGGGEMFAVMDVPIEERITLINRVLPLLEPGKTDDVKTGDGEKEEKVEKKKIDRQVNELFADICICILT</sequence>